<organism evidence="10 11">
    <name type="scientific">Luteibacter pinisoli</name>
    <dbReference type="NCBI Taxonomy" id="2589080"/>
    <lineage>
        <taxon>Bacteria</taxon>
        <taxon>Pseudomonadati</taxon>
        <taxon>Pseudomonadota</taxon>
        <taxon>Gammaproteobacteria</taxon>
        <taxon>Lysobacterales</taxon>
        <taxon>Rhodanobacteraceae</taxon>
        <taxon>Luteibacter</taxon>
    </lineage>
</organism>
<dbReference type="GO" id="GO:0022857">
    <property type="term" value="F:transmembrane transporter activity"/>
    <property type="evidence" value="ECO:0007669"/>
    <property type="project" value="InterPro"/>
</dbReference>
<feature type="transmembrane region" description="Helical" evidence="8">
    <location>
        <begin position="366"/>
        <end position="383"/>
    </location>
</feature>
<comment type="subcellular location">
    <subcellularLocation>
        <location evidence="3">Cell membrane</location>
    </subcellularLocation>
    <subcellularLocation>
        <location evidence="2">Membrane</location>
        <topology evidence="2">Multi-pass membrane protein</topology>
    </subcellularLocation>
</comment>
<dbReference type="KEGG" id="lpy:FIV34_20030"/>
<evidence type="ECO:0000256" key="5">
    <source>
        <dbReference type="ARBA" id="ARBA00022692"/>
    </source>
</evidence>
<comment type="similarity">
    <text evidence="4">Belongs to the major facilitator superfamily. TCR/Tet family.</text>
</comment>
<reference evidence="10 11" key="1">
    <citation type="submission" date="2019-06" db="EMBL/GenBank/DDBJ databases">
        <title>A complete genome sequence for Luteibacter pinisoli MAH-14.</title>
        <authorList>
            <person name="Baltrus D.A."/>
        </authorList>
    </citation>
    <scope>NUCLEOTIDE SEQUENCE [LARGE SCALE GENOMIC DNA]</scope>
    <source>
        <strain evidence="10 11">MAH-14</strain>
    </source>
</reference>
<comment type="function">
    <text evidence="1">Resistance to tetracycline by an active tetracycline efflux. This is an energy-dependent process that decreases the accumulation of the antibiotic in whole cells. This protein functions as a metal-tetracycline/H(+) antiporter.</text>
</comment>
<evidence type="ECO:0000313" key="10">
    <source>
        <dbReference type="EMBL" id="QDE41319.1"/>
    </source>
</evidence>
<dbReference type="PRINTS" id="PR01035">
    <property type="entry name" value="TCRTETA"/>
</dbReference>
<sequence>MKPVLAAVLCTAALDAMGVALTLPVMPALLGDVGLGVDLGWRFGVFIGIYALMQFLLAPAVGALSDRLGRRPVLLVSLLGQALAYAALAVAPSYGWLLAARALAGVFGSSTPVVSAFIADTTPAEERSRRFGQLGACMGVGFIVGPLLGGVLGGMDVRMPFVAAGVLAAVNAAWIALTLPKDDVRAPAENAPLLVNPLSALLWARQLPGTAPCLVAFAIVCLVGEVGGTVWVLYGEDRFAWTPAMVGISLACFGFFHALMQGFVAGPLAAWLGERRAAIVSMLSDATAYVLIAMAFQGWMAFALMPLFCVGGIASPLLQSMMSASTNEAHQGRLQGLLASVTGLVTVVGPVVISAAYFAFRASCPGFVWYAGAVCYAVALAAMSRWQRQVASASV</sequence>
<proteinExistence type="inferred from homology"/>
<feature type="transmembrane region" description="Helical" evidence="8">
    <location>
        <begin position="302"/>
        <end position="324"/>
    </location>
</feature>
<dbReference type="InterPro" id="IPR001958">
    <property type="entry name" value="Tet-R_TetA/multi-R_MdtG-like"/>
</dbReference>
<evidence type="ECO:0000256" key="6">
    <source>
        <dbReference type="ARBA" id="ARBA00022989"/>
    </source>
</evidence>
<dbReference type="InterPro" id="IPR005829">
    <property type="entry name" value="Sugar_transporter_CS"/>
</dbReference>
<dbReference type="PANTHER" id="PTHR23507">
    <property type="entry name" value="ZGC:174356"/>
    <property type="match status" value="1"/>
</dbReference>
<dbReference type="Gene3D" id="1.20.1250.20">
    <property type="entry name" value="MFS general substrate transporter like domains"/>
    <property type="match status" value="1"/>
</dbReference>
<evidence type="ECO:0000256" key="1">
    <source>
        <dbReference type="ARBA" id="ARBA00003279"/>
    </source>
</evidence>
<dbReference type="GO" id="GO:0016020">
    <property type="term" value="C:membrane"/>
    <property type="evidence" value="ECO:0007669"/>
    <property type="project" value="UniProtKB-SubCell"/>
</dbReference>
<evidence type="ECO:0000256" key="7">
    <source>
        <dbReference type="ARBA" id="ARBA00023136"/>
    </source>
</evidence>
<dbReference type="Pfam" id="PF07690">
    <property type="entry name" value="MFS_1"/>
    <property type="match status" value="1"/>
</dbReference>
<evidence type="ECO:0000256" key="8">
    <source>
        <dbReference type="SAM" id="Phobius"/>
    </source>
</evidence>
<dbReference type="InterPro" id="IPR011701">
    <property type="entry name" value="MFS"/>
</dbReference>
<dbReference type="SUPFAM" id="SSF103473">
    <property type="entry name" value="MFS general substrate transporter"/>
    <property type="match status" value="1"/>
</dbReference>
<feature type="transmembrane region" description="Helical" evidence="8">
    <location>
        <begin position="131"/>
        <end position="153"/>
    </location>
</feature>
<dbReference type="RefSeq" id="WP_139985241.1">
    <property type="nucleotide sequence ID" value="NZ_CP041046.1"/>
</dbReference>
<evidence type="ECO:0000313" key="11">
    <source>
        <dbReference type="Proteomes" id="UP000316093"/>
    </source>
</evidence>
<feature type="transmembrane region" description="Helical" evidence="8">
    <location>
        <begin position="41"/>
        <end position="61"/>
    </location>
</feature>
<feature type="transmembrane region" description="Helical" evidence="8">
    <location>
        <begin position="240"/>
        <end position="265"/>
    </location>
</feature>
<keyword evidence="6 8" id="KW-1133">Transmembrane helix</keyword>
<feature type="transmembrane region" description="Helical" evidence="8">
    <location>
        <begin position="73"/>
        <end position="92"/>
    </location>
</feature>
<dbReference type="AlphaFoldDB" id="A0A4Y5Z9U7"/>
<name>A0A4Y5Z9U7_9GAMM</name>
<keyword evidence="11" id="KW-1185">Reference proteome</keyword>
<feature type="transmembrane region" description="Helical" evidence="8">
    <location>
        <begin position="98"/>
        <end position="119"/>
    </location>
</feature>
<accession>A0A4Y5Z9U7</accession>
<dbReference type="PROSITE" id="PS50850">
    <property type="entry name" value="MFS"/>
    <property type="match status" value="1"/>
</dbReference>
<feature type="transmembrane region" description="Helical" evidence="8">
    <location>
        <begin position="159"/>
        <end position="177"/>
    </location>
</feature>
<dbReference type="EMBL" id="CP041046">
    <property type="protein sequence ID" value="QDE41319.1"/>
    <property type="molecule type" value="Genomic_DNA"/>
</dbReference>
<evidence type="ECO:0000256" key="4">
    <source>
        <dbReference type="ARBA" id="ARBA00007520"/>
    </source>
</evidence>
<evidence type="ECO:0000256" key="2">
    <source>
        <dbReference type="ARBA" id="ARBA00004141"/>
    </source>
</evidence>
<protein>
    <submittedName>
        <fullName evidence="10">TCR/Tet family MFS transporter</fullName>
    </submittedName>
</protein>
<evidence type="ECO:0000259" key="9">
    <source>
        <dbReference type="PROSITE" id="PS50850"/>
    </source>
</evidence>
<dbReference type="InterPro" id="IPR036259">
    <property type="entry name" value="MFS_trans_sf"/>
</dbReference>
<dbReference type="OrthoDB" id="9764259at2"/>
<feature type="transmembrane region" description="Helical" evidence="8">
    <location>
        <begin position="213"/>
        <end position="234"/>
    </location>
</feature>
<dbReference type="PANTHER" id="PTHR23507:SF1">
    <property type="entry name" value="FI18259P1-RELATED"/>
    <property type="match status" value="1"/>
</dbReference>
<dbReference type="PROSITE" id="PS00216">
    <property type="entry name" value="SUGAR_TRANSPORT_1"/>
    <property type="match status" value="1"/>
</dbReference>
<keyword evidence="7 8" id="KW-0472">Membrane</keyword>
<dbReference type="Proteomes" id="UP000316093">
    <property type="component" value="Chromosome"/>
</dbReference>
<feature type="transmembrane region" description="Helical" evidence="8">
    <location>
        <begin position="336"/>
        <end position="360"/>
    </location>
</feature>
<evidence type="ECO:0000256" key="3">
    <source>
        <dbReference type="ARBA" id="ARBA00004236"/>
    </source>
</evidence>
<dbReference type="InterPro" id="IPR020846">
    <property type="entry name" value="MFS_dom"/>
</dbReference>
<keyword evidence="5 8" id="KW-0812">Transmembrane</keyword>
<feature type="domain" description="Major facilitator superfamily (MFS) profile" evidence="9">
    <location>
        <begin position="4"/>
        <end position="389"/>
    </location>
</feature>
<gene>
    <name evidence="10" type="ORF">FIV34_20030</name>
</gene>